<organism evidence="1">
    <name type="scientific">Brassica cretica</name>
    <name type="common">Mustard</name>
    <dbReference type="NCBI Taxonomy" id="69181"/>
    <lineage>
        <taxon>Eukaryota</taxon>
        <taxon>Viridiplantae</taxon>
        <taxon>Streptophyta</taxon>
        <taxon>Embryophyta</taxon>
        <taxon>Tracheophyta</taxon>
        <taxon>Spermatophyta</taxon>
        <taxon>Magnoliopsida</taxon>
        <taxon>eudicotyledons</taxon>
        <taxon>Gunneridae</taxon>
        <taxon>Pentapetalae</taxon>
        <taxon>rosids</taxon>
        <taxon>malvids</taxon>
        <taxon>Brassicales</taxon>
        <taxon>Brassicaceae</taxon>
        <taxon>Brassiceae</taxon>
        <taxon>Brassica</taxon>
    </lineage>
</organism>
<dbReference type="PANTHER" id="PTHR21091:SF173">
    <property type="entry name" value="UROPORPHYRINOGEN DECARBOXYLASE (URO-D) DOMAIN-CONTAINING PROTEIN"/>
    <property type="match status" value="1"/>
</dbReference>
<dbReference type="PANTHER" id="PTHR21091">
    <property type="entry name" value="METHYLTETRAHYDROFOLATE:HOMOCYSTEINE METHYLTRANSFERASE RELATED"/>
    <property type="match status" value="1"/>
</dbReference>
<dbReference type="EMBL" id="QGKY02001015">
    <property type="protein sequence ID" value="KAF2574968.1"/>
    <property type="molecule type" value="Genomic_DNA"/>
</dbReference>
<dbReference type="AlphaFoldDB" id="A0A8S9IZ43"/>
<accession>A0A8S9IZ43</accession>
<sequence length="177" mass="19956">MPFVFSGLYLPSVSCFTTKKLKGLVIQSPIGPEEYLKRLHPIDLEKLQFVGDSLKILRQGVEERAALTAYKYSIHMLDSRFPRCGSLGPNSTSKRYGWGAVLRVHGNVDPSNLLSLLPALTEETHRVVKIDIPAGHILKPRTRCLGRDVRGNRRSLDYETLFQNHVLSEEAEHMCLS</sequence>
<gene>
    <name evidence="1" type="ORF">F2Q70_00006456</name>
</gene>
<protein>
    <submittedName>
        <fullName evidence="1">Uncharacterized protein</fullName>
    </submittedName>
</protein>
<comment type="caution">
    <text evidence="1">The sequence shown here is derived from an EMBL/GenBank/DDBJ whole genome shotgun (WGS) entry which is preliminary data.</text>
</comment>
<name>A0A8S9IZ43_BRACR</name>
<evidence type="ECO:0000313" key="1">
    <source>
        <dbReference type="EMBL" id="KAF2574968.1"/>
    </source>
</evidence>
<reference evidence="1" key="1">
    <citation type="submission" date="2019-12" db="EMBL/GenBank/DDBJ databases">
        <title>Genome sequencing and annotation of Brassica cretica.</title>
        <authorList>
            <person name="Studholme D.J."/>
            <person name="Sarris P.F."/>
        </authorList>
    </citation>
    <scope>NUCLEOTIDE SEQUENCE</scope>
    <source>
        <strain evidence="1">PFS-102/07</strain>
        <tissue evidence="1">Leaf</tissue>
    </source>
</reference>
<proteinExistence type="predicted"/>